<keyword evidence="1" id="KW-0812">Transmembrane</keyword>
<feature type="signal peptide" evidence="2">
    <location>
        <begin position="1"/>
        <end position="22"/>
    </location>
</feature>
<dbReference type="Proteomes" id="UP000231673">
    <property type="component" value="Unassembled WGS sequence"/>
</dbReference>
<keyword evidence="2" id="KW-0732">Signal</keyword>
<dbReference type="EMBL" id="PFGW01000020">
    <property type="protein sequence ID" value="PIW74762.1"/>
    <property type="molecule type" value="Genomic_DNA"/>
</dbReference>
<name>A0A2M7IE07_9BACT</name>
<dbReference type="InterPro" id="IPR043993">
    <property type="entry name" value="T4SS_pilin"/>
</dbReference>
<protein>
    <submittedName>
        <fullName evidence="3">Uncharacterized protein</fullName>
    </submittedName>
</protein>
<proteinExistence type="predicted"/>
<comment type="caution">
    <text evidence="3">The sequence shown here is derived from an EMBL/GenBank/DDBJ whole genome shotgun (WGS) entry which is preliminary data.</text>
</comment>
<feature type="chain" id="PRO_5014999410" evidence="2">
    <location>
        <begin position="23"/>
        <end position="133"/>
    </location>
</feature>
<dbReference type="Pfam" id="PF18895">
    <property type="entry name" value="T4SS_pilin"/>
    <property type="match status" value="1"/>
</dbReference>
<evidence type="ECO:0000313" key="3">
    <source>
        <dbReference type="EMBL" id="PIW74762.1"/>
    </source>
</evidence>
<keyword evidence="1" id="KW-1133">Transmembrane helix</keyword>
<gene>
    <name evidence="3" type="ORF">CO003_00920</name>
</gene>
<evidence type="ECO:0000256" key="2">
    <source>
        <dbReference type="SAM" id="SignalP"/>
    </source>
</evidence>
<feature type="transmembrane region" description="Helical" evidence="1">
    <location>
        <begin position="51"/>
        <end position="77"/>
    </location>
</feature>
<evidence type="ECO:0000256" key="1">
    <source>
        <dbReference type="SAM" id="Phobius"/>
    </source>
</evidence>
<accession>A0A2M7IE07</accession>
<dbReference type="AlphaFoldDB" id="A0A2M7IE07"/>
<keyword evidence="1" id="KW-0472">Membrane</keyword>
<sequence>MKKTKILIALSLLALLAMPFFSANSDYELEVGLPSTPSGTSVGLTSYLQKIYQVALLAVGAAALLMLVVSGIVYMLSDTVFSKEQAKEYIWGAISGLILAFAAYLILYAINPDLIHLDIVIPKLGPNSGGSGW</sequence>
<reference evidence="4" key="1">
    <citation type="submission" date="2017-09" db="EMBL/GenBank/DDBJ databases">
        <title>Depth-based differentiation of microbial function through sediment-hosted aquifers and enrichment of novel symbionts in the deep terrestrial subsurface.</title>
        <authorList>
            <person name="Probst A.J."/>
            <person name="Ladd B."/>
            <person name="Jarett J.K."/>
            <person name="Geller-Mcgrath D.E."/>
            <person name="Sieber C.M.K."/>
            <person name="Emerson J.B."/>
            <person name="Anantharaman K."/>
            <person name="Thomas B.C."/>
            <person name="Malmstrom R."/>
            <person name="Stieglmeier M."/>
            <person name="Klingl A."/>
            <person name="Woyke T."/>
            <person name="Ryan C.M."/>
            <person name="Banfield J.F."/>
        </authorList>
    </citation>
    <scope>NUCLEOTIDE SEQUENCE [LARGE SCALE GENOMIC DNA]</scope>
</reference>
<feature type="transmembrane region" description="Helical" evidence="1">
    <location>
        <begin position="89"/>
        <end position="110"/>
    </location>
</feature>
<organism evidence="3 4">
    <name type="scientific">Candidatus Portnoybacteria bacterium CG_4_8_14_3_um_filter_44_15</name>
    <dbReference type="NCBI Taxonomy" id="1974803"/>
    <lineage>
        <taxon>Bacteria</taxon>
        <taxon>Candidatus Portnoyibacteriota</taxon>
    </lineage>
</organism>
<evidence type="ECO:0000313" key="4">
    <source>
        <dbReference type="Proteomes" id="UP000231673"/>
    </source>
</evidence>